<evidence type="ECO:0000256" key="1">
    <source>
        <dbReference type="SAM" id="MobiDB-lite"/>
    </source>
</evidence>
<keyword evidence="3" id="KW-1185">Reference proteome</keyword>
<dbReference type="InParanoid" id="A0A0D0DDP0"/>
<feature type="region of interest" description="Disordered" evidence="1">
    <location>
        <begin position="323"/>
        <end position="387"/>
    </location>
</feature>
<organism evidence="2 3">
    <name type="scientific">Paxillus rubicundulus Ve08.2h10</name>
    <dbReference type="NCBI Taxonomy" id="930991"/>
    <lineage>
        <taxon>Eukaryota</taxon>
        <taxon>Fungi</taxon>
        <taxon>Dikarya</taxon>
        <taxon>Basidiomycota</taxon>
        <taxon>Agaricomycotina</taxon>
        <taxon>Agaricomycetes</taxon>
        <taxon>Agaricomycetidae</taxon>
        <taxon>Boletales</taxon>
        <taxon>Paxilineae</taxon>
        <taxon>Paxillaceae</taxon>
        <taxon>Paxillus</taxon>
    </lineage>
</organism>
<proteinExistence type="predicted"/>
<evidence type="ECO:0000313" key="3">
    <source>
        <dbReference type="Proteomes" id="UP000054538"/>
    </source>
</evidence>
<evidence type="ECO:0000313" key="2">
    <source>
        <dbReference type="EMBL" id="KIK87928.1"/>
    </source>
</evidence>
<feature type="compositionally biased region" description="Polar residues" evidence="1">
    <location>
        <begin position="638"/>
        <end position="647"/>
    </location>
</feature>
<reference evidence="3" key="2">
    <citation type="submission" date="2015-01" db="EMBL/GenBank/DDBJ databases">
        <title>Evolutionary Origins and Diversification of the Mycorrhizal Mutualists.</title>
        <authorList>
            <consortium name="DOE Joint Genome Institute"/>
            <consortium name="Mycorrhizal Genomics Consortium"/>
            <person name="Kohler A."/>
            <person name="Kuo A."/>
            <person name="Nagy L.G."/>
            <person name="Floudas D."/>
            <person name="Copeland A."/>
            <person name="Barry K.W."/>
            <person name="Cichocki N."/>
            <person name="Veneault-Fourrey C."/>
            <person name="LaButti K."/>
            <person name="Lindquist E.A."/>
            <person name="Lipzen A."/>
            <person name="Lundell T."/>
            <person name="Morin E."/>
            <person name="Murat C."/>
            <person name="Riley R."/>
            <person name="Ohm R."/>
            <person name="Sun H."/>
            <person name="Tunlid A."/>
            <person name="Henrissat B."/>
            <person name="Grigoriev I.V."/>
            <person name="Hibbett D.S."/>
            <person name="Martin F."/>
        </authorList>
    </citation>
    <scope>NUCLEOTIDE SEQUENCE [LARGE SCALE GENOMIC DNA]</scope>
    <source>
        <strain evidence="3">Ve08.2h10</strain>
    </source>
</reference>
<dbReference type="Proteomes" id="UP000054538">
    <property type="component" value="Unassembled WGS sequence"/>
</dbReference>
<feature type="compositionally biased region" description="Basic residues" evidence="1">
    <location>
        <begin position="501"/>
        <end position="511"/>
    </location>
</feature>
<dbReference type="AlphaFoldDB" id="A0A0D0DDP0"/>
<feature type="compositionally biased region" description="Low complexity" evidence="1">
    <location>
        <begin position="696"/>
        <end position="712"/>
    </location>
</feature>
<feature type="compositionally biased region" description="Polar residues" evidence="1">
    <location>
        <begin position="681"/>
        <end position="692"/>
    </location>
</feature>
<dbReference type="OrthoDB" id="3243413at2759"/>
<name>A0A0D0DDP0_9AGAM</name>
<feature type="compositionally biased region" description="Pro residues" evidence="1">
    <location>
        <begin position="329"/>
        <end position="340"/>
    </location>
</feature>
<reference evidence="2 3" key="1">
    <citation type="submission" date="2014-04" db="EMBL/GenBank/DDBJ databases">
        <authorList>
            <consortium name="DOE Joint Genome Institute"/>
            <person name="Kuo A."/>
            <person name="Kohler A."/>
            <person name="Jargeat P."/>
            <person name="Nagy L.G."/>
            <person name="Floudas D."/>
            <person name="Copeland A."/>
            <person name="Barry K.W."/>
            <person name="Cichocki N."/>
            <person name="Veneault-Fourrey C."/>
            <person name="LaButti K."/>
            <person name="Lindquist E.A."/>
            <person name="Lipzen A."/>
            <person name="Lundell T."/>
            <person name="Morin E."/>
            <person name="Murat C."/>
            <person name="Sun H."/>
            <person name="Tunlid A."/>
            <person name="Henrissat B."/>
            <person name="Grigoriev I.V."/>
            <person name="Hibbett D.S."/>
            <person name="Martin F."/>
            <person name="Nordberg H.P."/>
            <person name="Cantor M.N."/>
            <person name="Hua S.X."/>
        </authorList>
    </citation>
    <scope>NUCLEOTIDE SEQUENCE [LARGE SCALE GENOMIC DNA]</scope>
    <source>
        <strain evidence="2 3">Ve08.2h10</strain>
    </source>
</reference>
<feature type="region of interest" description="Disordered" evidence="1">
    <location>
        <begin position="215"/>
        <end position="240"/>
    </location>
</feature>
<feature type="region of interest" description="Disordered" evidence="1">
    <location>
        <begin position="267"/>
        <end position="301"/>
    </location>
</feature>
<dbReference type="EMBL" id="KN825540">
    <property type="protein sequence ID" value="KIK87928.1"/>
    <property type="molecule type" value="Genomic_DNA"/>
</dbReference>
<feature type="region of interest" description="Disordered" evidence="1">
    <location>
        <begin position="493"/>
        <end position="546"/>
    </location>
</feature>
<sequence length="728" mass="78406">MPKRIPTPPPAEDEPRYLSVVHPYAIGGSCNMELPKDRQDFAGWVACCIDKDSFLAIFHKPSARNMVIIEVNRCYSDFDRILGEHRWSEFLQNPTEDEKERVTRVFYCTYSSGRIVQKNGWKRIDVEDAWFKAWSPNNKCIKFPYPKTHFCDVPVEDRTNHPLCRPLPGAVVILPPEMIATPQPVVGSVDWNQSKQDGTLPPAPSKPLRAWAKGPLQVRGTPTNPTANGSMKKITGISQGPPVGVRMPAVGGGHVVVKSSNVWLNTHGSTPSPIPPVSNWEDSPAVSGRNSPAARTTSPAASVIQAPIAPLGLPARQNAWGNSATSLPLHPPGLPIPSGLPGPTNGNVRSVPDRPTNSSVTSWGADTSSPDSESGPDLAPTTESDDPYRVHVQYSENMEEEFHGLNIREFEDPNDLLELDSIAPGNWNDTTLSQTHETIPSRWDNVEEDAESLWKTGQEMRVTPLLCKAHGVICKKGICAEYAYQLRLAKRAEEAEERKKTPVNKGKKSKVRAADRPGRAGGTPAGNSARDNNAFRGPGAPVKTNWRGAPRTIVSADAIEKRETVKVHSADGWGNSESDDDELNAAAVRTNVTSDVASNASWNVSETGFNPWAATAQPAKKPNGPGNKGKPQSAVKKNVTTDATSNVIRGVPETGSNPWGATAQPAKKANDSGGRRKPQNKPAQTKVSSSWADQVEAASAAGGEGELGAPSATKSSTSGWGTVSDMPW</sequence>
<feature type="compositionally biased region" description="Low complexity" evidence="1">
    <location>
        <begin position="620"/>
        <end position="631"/>
    </location>
</feature>
<feature type="region of interest" description="Disordered" evidence="1">
    <location>
        <begin position="609"/>
        <end position="728"/>
    </location>
</feature>
<feature type="compositionally biased region" description="Polar residues" evidence="1">
    <location>
        <begin position="220"/>
        <end position="229"/>
    </location>
</feature>
<feature type="compositionally biased region" description="Low complexity" evidence="1">
    <location>
        <begin position="291"/>
        <end position="301"/>
    </location>
</feature>
<gene>
    <name evidence="2" type="ORF">PAXRUDRAFT_27412</name>
</gene>
<accession>A0A0D0DDP0</accession>
<dbReference type="HOGENOM" id="CLU_022953_0_0_1"/>
<feature type="compositionally biased region" description="Polar residues" evidence="1">
    <location>
        <begin position="355"/>
        <end position="372"/>
    </location>
</feature>
<dbReference type="PROSITE" id="PS51257">
    <property type="entry name" value="PROKAR_LIPOPROTEIN"/>
    <property type="match status" value="1"/>
</dbReference>
<protein>
    <submittedName>
        <fullName evidence="2">Uncharacterized protein</fullName>
    </submittedName>
</protein>